<dbReference type="InterPro" id="IPR036388">
    <property type="entry name" value="WH-like_DNA-bd_sf"/>
</dbReference>
<keyword evidence="2" id="KW-0805">Transcription regulation</keyword>
<dbReference type="Gene3D" id="3.40.190.290">
    <property type="match status" value="1"/>
</dbReference>
<evidence type="ECO:0000256" key="3">
    <source>
        <dbReference type="ARBA" id="ARBA00023125"/>
    </source>
</evidence>
<dbReference type="PANTHER" id="PTHR30537">
    <property type="entry name" value="HTH-TYPE TRANSCRIPTIONAL REGULATOR"/>
    <property type="match status" value="1"/>
</dbReference>
<evidence type="ECO:0000256" key="4">
    <source>
        <dbReference type="ARBA" id="ARBA00023163"/>
    </source>
</evidence>
<dbReference type="RefSeq" id="WP_033083263.1">
    <property type="nucleotide sequence ID" value="NZ_JQEC01000044.1"/>
</dbReference>
<evidence type="ECO:0000259" key="5">
    <source>
        <dbReference type="PROSITE" id="PS50931"/>
    </source>
</evidence>
<dbReference type="OrthoDB" id="9786526at2"/>
<dbReference type="EMBL" id="JQEC01000044">
    <property type="protein sequence ID" value="KGJ90950.1"/>
    <property type="molecule type" value="Genomic_DNA"/>
</dbReference>
<dbReference type="InterPro" id="IPR058163">
    <property type="entry name" value="LysR-type_TF_proteobact-type"/>
</dbReference>
<dbReference type="PANTHER" id="PTHR30537:SF35">
    <property type="entry name" value="TRANSCRIPTIONAL REGULATORY PROTEIN"/>
    <property type="match status" value="1"/>
</dbReference>
<organism evidence="6 7">
    <name type="scientific">Colwellia psychrerythraea</name>
    <name type="common">Vibrio psychroerythus</name>
    <dbReference type="NCBI Taxonomy" id="28229"/>
    <lineage>
        <taxon>Bacteria</taxon>
        <taxon>Pseudomonadati</taxon>
        <taxon>Pseudomonadota</taxon>
        <taxon>Gammaproteobacteria</taxon>
        <taxon>Alteromonadales</taxon>
        <taxon>Colwelliaceae</taxon>
        <taxon>Colwellia</taxon>
    </lineage>
</organism>
<reference evidence="6 7" key="1">
    <citation type="submission" date="2014-08" db="EMBL/GenBank/DDBJ databases">
        <title>Genomic and Phenotypic Diversity of Colwellia psychrerythraea strains from Disparate Marine Basins.</title>
        <authorList>
            <person name="Techtmann S.M."/>
            <person name="Stelling S.C."/>
            <person name="Utturkar S.M."/>
            <person name="Alshibli N."/>
            <person name="Harris A."/>
            <person name="Brown S.D."/>
            <person name="Hazen T.C."/>
        </authorList>
    </citation>
    <scope>NUCLEOTIDE SEQUENCE [LARGE SCALE GENOMIC DNA]</scope>
    <source>
        <strain evidence="6 7">GAB14E</strain>
    </source>
</reference>
<evidence type="ECO:0000313" key="6">
    <source>
        <dbReference type="EMBL" id="KGJ90950.1"/>
    </source>
</evidence>
<evidence type="ECO:0000256" key="1">
    <source>
        <dbReference type="ARBA" id="ARBA00009437"/>
    </source>
</evidence>
<dbReference type="AlphaFoldDB" id="A0A099KL02"/>
<dbReference type="Proteomes" id="UP000029868">
    <property type="component" value="Unassembled WGS sequence"/>
</dbReference>
<dbReference type="FunFam" id="1.10.10.10:FF:000001">
    <property type="entry name" value="LysR family transcriptional regulator"/>
    <property type="match status" value="1"/>
</dbReference>
<proteinExistence type="inferred from homology"/>
<dbReference type="InterPro" id="IPR005119">
    <property type="entry name" value="LysR_subst-bd"/>
</dbReference>
<dbReference type="SUPFAM" id="SSF46785">
    <property type="entry name" value="Winged helix' DNA-binding domain"/>
    <property type="match status" value="1"/>
</dbReference>
<keyword evidence="4" id="KW-0804">Transcription</keyword>
<dbReference type="Pfam" id="PF03466">
    <property type="entry name" value="LysR_substrate"/>
    <property type="match status" value="1"/>
</dbReference>
<keyword evidence="3" id="KW-0238">DNA-binding</keyword>
<dbReference type="InterPro" id="IPR000847">
    <property type="entry name" value="LysR_HTH_N"/>
</dbReference>
<dbReference type="FunFam" id="3.40.190.290:FF:000001">
    <property type="entry name" value="Transcriptional regulator, LysR family"/>
    <property type="match status" value="1"/>
</dbReference>
<dbReference type="GO" id="GO:0006351">
    <property type="term" value="P:DNA-templated transcription"/>
    <property type="evidence" value="ECO:0007669"/>
    <property type="project" value="TreeGrafter"/>
</dbReference>
<name>A0A099KL02_COLPS</name>
<evidence type="ECO:0000256" key="2">
    <source>
        <dbReference type="ARBA" id="ARBA00023015"/>
    </source>
</evidence>
<dbReference type="PROSITE" id="PS50931">
    <property type="entry name" value="HTH_LYSR"/>
    <property type="match status" value="1"/>
</dbReference>
<comment type="caution">
    <text evidence="6">The sequence shown here is derived from an EMBL/GenBank/DDBJ whole genome shotgun (WGS) entry which is preliminary data.</text>
</comment>
<dbReference type="PATRIC" id="fig|28229.3.peg.3277"/>
<dbReference type="CDD" id="cd08422">
    <property type="entry name" value="PBP2_CrgA_like"/>
    <property type="match status" value="1"/>
</dbReference>
<sequence length="299" mass="33337">MLNSKLLDGIVIFVEVINAGSFTKAADSTGHSTSYISKEVNKLEDRLGVRLINRTTRSISLTPEGELYFQQCQQIIDDAHQAESSVNQRQLEPKGVLRVSCPISFGMPHLKPILAKFLALYPKVNLDLNMTGRQVDVVADGFDVVIKTAAELEDSSLISRLLMKSHGVTVASPQYLKEHGTPQQPSELSQHKTITYSYAKTPNVWQYQSLTGEQVSVQLNSRMITNSPEMELELALAGQGITRMPRFNLSDKLASGELVTLFDDYKKNPINVYLVYASKKHMSAKVRCFIDFVIQEVAN</sequence>
<comment type="similarity">
    <text evidence="1">Belongs to the LysR transcriptional regulatory family.</text>
</comment>
<protein>
    <submittedName>
        <fullName evidence="6">Transcriptional regulator, LysR family</fullName>
    </submittedName>
</protein>
<dbReference type="SUPFAM" id="SSF53850">
    <property type="entry name" value="Periplasmic binding protein-like II"/>
    <property type="match status" value="1"/>
</dbReference>
<dbReference type="Gene3D" id="1.10.10.10">
    <property type="entry name" value="Winged helix-like DNA-binding domain superfamily/Winged helix DNA-binding domain"/>
    <property type="match status" value="1"/>
</dbReference>
<dbReference type="GO" id="GO:0043565">
    <property type="term" value="F:sequence-specific DNA binding"/>
    <property type="evidence" value="ECO:0007669"/>
    <property type="project" value="TreeGrafter"/>
</dbReference>
<feature type="domain" description="HTH lysR-type" evidence="5">
    <location>
        <begin position="7"/>
        <end position="62"/>
    </location>
</feature>
<gene>
    <name evidence="6" type="ORF">GAB14E_0614</name>
</gene>
<evidence type="ECO:0000313" key="7">
    <source>
        <dbReference type="Proteomes" id="UP000029868"/>
    </source>
</evidence>
<accession>A0A099KL02</accession>
<dbReference type="GO" id="GO:0003700">
    <property type="term" value="F:DNA-binding transcription factor activity"/>
    <property type="evidence" value="ECO:0007669"/>
    <property type="project" value="InterPro"/>
</dbReference>
<dbReference type="Pfam" id="PF00126">
    <property type="entry name" value="HTH_1"/>
    <property type="match status" value="1"/>
</dbReference>
<dbReference type="InterPro" id="IPR036390">
    <property type="entry name" value="WH_DNA-bd_sf"/>
</dbReference>